<gene>
    <name evidence="1" type="ORF">NDU88_001949</name>
</gene>
<proteinExistence type="predicted"/>
<sequence length="103" mass="10770">MGRRPEWSSSAWAQLCGCDIECRGRVCGPPLGHARSGSRPLETGVAAVCGRRGPAMLVLFGWPGSGPAGYTTPGREWRSAEPLGWVAGGWISAGGSGWDRSEA</sequence>
<dbReference type="AlphaFoldDB" id="A0AAV7UAW9"/>
<dbReference type="Proteomes" id="UP001066276">
    <property type="component" value="Chromosome 3_1"/>
</dbReference>
<keyword evidence="2" id="KW-1185">Reference proteome</keyword>
<name>A0AAV7UAW9_PLEWA</name>
<organism evidence="1 2">
    <name type="scientific">Pleurodeles waltl</name>
    <name type="common">Iberian ribbed newt</name>
    <dbReference type="NCBI Taxonomy" id="8319"/>
    <lineage>
        <taxon>Eukaryota</taxon>
        <taxon>Metazoa</taxon>
        <taxon>Chordata</taxon>
        <taxon>Craniata</taxon>
        <taxon>Vertebrata</taxon>
        <taxon>Euteleostomi</taxon>
        <taxon>Amphibia</taxon>
        <taxon>Batrachia</taxon>
        <taxon>Caudata</taxon>
        <taxon>Salamandroidea</taxon>
        <taxon>Salamandridae</taxon>
        <taxon>Pleurodelinae</taxon>
        <taxon>Pleurodeles</taxon>
    </lineage>
</organism>
<protein>
    <submittedName>
        <fullName evidence="1">Uncharacterized protein</fullName>
    </submittedName>
</protein>
<dbReference type="EMBL" id="JANPWB010000005">
    <property type="protein sequence ID" value="KAJ1185154.1"/>
    <property type="molecule type" value="Genomic_DNA"/>
</dbReference>
<comment type="caution">
    <text evidence="1">The sequence shown here is derived from an EMBL/GenBank/DDBJ whole genome shotgun (WGS) entry which is preliminary data.</text>
</comment>
<accession>A0AAV7UAW9</accession>
<reference evidence="1" key="1">
    <citation type="journal article" date="2022" name="bioRxiv">
        <title>Sequencing and chromosome-scale assembly of the giantPleurodeles waltlgenome.</title>
        <authorList>
            <person name="Brown T."/>
            <person name="Elewa A."/>
            <person name="Iarovenko S."/>
            <person name="Subramanian E."/>
            <person name="Araus A.J."/>
            <person name="Petzold A."/>
            <person name="Susuki M."/>
            <person name="Suzuki K.-i.T."/>
            <person name="Hayashi T."/>
            <person name="Toyoda A."/>
            <person name="Oliveira C."/>
            <person name="Osipova E."/>
            <person name="Leigh N.D."/>
            <person name="Simon A."/>
            <person name="Yun M.H."/>
        </authorList>
    </citation>
    <scope>NUCLEOTIDE SEQUENCE</scope>
    <source>
        <strain evidence="1">20211129_DDA</strain>
        <tissue evidence="1">Liver</tissue>
    </source>
</reference>
<evidence type="ECO:0000313" key="1">
    <source>
        <dbReference type="EMBL" id="KAJ1185154.1"/>
    </source>
</evidence>
<evidence type="ECO:0000313" key="2">
    <source>
        <dbReference type="Proteomes" id="UP001066276"/>
    </source>
</evidence>